<proteinExistence type="predicted"/>
<evidence type="ECO:0000256" key="1">
    <source>
        <dbReference type="SAM" id="MobiDB-lite"/>
    </source>
</evidence>
<dbReference type="Proteomes" id="UP000265520">
    <property type="component" value="Unassembled WGS sequence"/>
</dbReference>
<comment type="caution">
    <text evidence="2">The sequence shown here is derived from an EMBL/GenBank/DDBJ whole genome shotgun (WGS) entry which is preliminary data.</text>
</comment>
<feature type="compositionally biased region" description="Low complexity" evidence="1">
    <location>
        <begin position="42"/>
        <end position="67"/>
    </location>
</feature>
<dbReference type="EMBL" id="LXQA010004619">
    <property type="protein sequence ID" value="MCH83078.1"/>
    <property type="molecule type" value="Genomic_DNA"/>
</dbReference>
<organism evidence="2 3">
    <name type="scientific">Trifolium medium</name>
    <dbReference type="NCBI Taxonomy" id="97028"/>
    <lineage>
        <taxon>Eukaryota</taxon>
        <taxon>Viridiplantae</taxon>
        <taxon>Streptophyta</taxon>
        <taxon>Embryophyta</taxon>
        <taxon>Tracheophyta</taxon>
        <taxon>Spermatophyta</taxon>
        <taxon>Magnoliopsida</taxon>
        <taxon>eudicotyledons</taxon>
        <taxon>Gunneridae</taxon>
        <taxon>Pentapetalae</taxon>
        <taxon>rosids</taxon>
        <taxon>fabids</taxon>
        <taxon>Fabales</taxon>
        <taxon>Fabaceae</taxon>
        <taxon>Papilionoideae</taxon>
        <taxon>50 kb inversion clade</taxon>
        <taxon>NPAAA clade</taxon>
        <taxon>Hologalegina</taxon>
        <taxon>IRL clade</taxon>
        <taxon>Trifolieae</taxon>
        <taxon>Trifolium</taxon>
    </lineage>
</organism>
<gene>
    <name evidence="2" type="ORF">A2U01_0003893</name>
</gene>
<dbReference type="AlphaFoldDB" id="A0A392M8G5"/>
<accession>A0A392M8G5</accession>
<evidence type="ECO:0000313" key="3">
    <source>
        <dbReference type="Proteomes" id="UP000265520"/>
    </source>
</evidence>
<feature type="compositionally biased region" description="Polar residues" evidence="1">
    <location>
        <begin position="32"/>
        <end position="41"/>
    </location>
</feature>
<name>A0A392M8G5_9FABA</name>
<evidence type="ECO:0000313" key="2">
    <source>
        <dbReference type="EMBL" id="MCH83078.1"/>
    </source>
</evidence>
<sequence>GLISLSTKFVPTIMNLIKRLAEEGAGAPAANDNPQRSSSKYNSNAVPVGSSASSSSSSNVTSSDNGNRYTSSSKADCVSSYDVHIVAISFLSPQPSSRSFDAGGGDGAKVVDCFNLTTIPIPTRQTLPKFWIGSSKSSPSSQTAPA</sequence>
<protein>
    <submittedName>
        <fullName evidence="2">ROOT HAIR defective 3 GTP-binding family protein</fullName>
    </submittedName>
</protein>
<reference evidence="2 3" key="1">
    <citation type="journal article" date="2018" name="Front. Plant Sci.">
        <title>Red Clover (Trifolium pratense) and Zigzag Clover (T. medium) - A Picture of Genomic Similarities and Differences.</title>
        <authorList>
            <person name="Dluhosova J."/>
            <person name="Istvanek J."/>
            <person name="Nedelnik J."/>
            <person name="Repkova J."/>
        </authorList>
    </citation>
    <scope>NUCLEOTIDE SEQUENCE [LARGE SCALE GENOMIC DNA]</scope>
    <source>
        <strain evidence="3">cv. 10/8</strain>
        <tissue evidence="2">Leaf</tissue>
    </source>
</reference>
<feature type="non-terminal residue" evidence="2">
    <location>
        <position position="1"/>
    </location>
</feature>
<feature type="region of interest" description="Disordered" evidence="1">
    <location>
        <begin position="24"/>
        <end position="75"/>
    </location>
</feature>
<keyword evidence="3" id="KW-1185">Reference proteome</keyword>